<feature type="compositionally biased region" description="Low complexity" evidence="1">
    <location>
        <begin position="304"/>
        <end position="321"/>
    </location>
</feature>
<protein>
    <recommendedName>
        <fullName evidence="2">Bacteriophage T5 Orf172 DNA-binding domain-containing protein</fullName>
    </recommendedName>
</protein>
<feature type="domain" description="Bacteriophage T5 Orf172 DNA-binding" evidence="2">
    <location>
        <begin position="487"/>
        <end position="622"/>
    </location>
</feature>
<keyword evidence="4" id="KW-1185">Reference proteome</keyword>
<dbReference type="Pfam" id="PF10544">
    <property type="entry name" value="T5orf172"/>
    <property type="match status" value="1"/>
</dbReference>
<feature type="region of interest" description="Disordered" evidence="1">
    <location>
        <begin position="131"/>
        <end position="292"/>
    </location>
</feature>
<dbReference type="InterPro" id="IPR053006">
    <property type="entry name" value="Meiosis_regulatory"/>
</dbReference>
<dbReference type="InterPro" id="IPR018306">
    <property type="entry name" value="Phage_T5_Orf172_DNA-bd"/>
</dbReference>
<feature type="compositionally biased region" description="Low complexity" evidence="1">
    <location>
        <begin position="131"/>
        <end position="146"/>
    </location>
</feature>
<name>A0AAJ8LIA4_9TREE</name>
<dbReference type="Proteomes" id="UP000322225">
    <property type="component" value="Chromosome 4"/>
</dbReference>
<feature type="region of interest" description="Disordered" evidence="1">
    <location>
        <begin position="304"/>
        <end position="371"/>
    </location>
</feature>
<feature type="compositionally biased region" description="Basic and acidic residues" evidence="1">
    <location>
        <begin position="264"/>
        <end position="291"/>
    </location>
</feature>
<dbReference type="GeneID" id="43588906"/>
<dbReference type="PANTHER" id="PTHR28094">
    <property type="entry name" value="MEIOTICALLY UP-REGULATED GENE 113 PROTEIN"/>
    <property type="match status" value="1"/>
</dbReference>
<reference evidence="3" key="1">
    <citation type="submission" date="2017-08" db="EMBL/GenBank/DDBJ databases">
        <authorList>
            <person name="Cuomo C."/>
            <person name="Billmyre B."/>
            <person name="Heitman J."/>
        </authorList>
    </citation>
    <scope>NUCLEOTIDE SEQUENCE</scope>
    <source>
        <strain evidence="3">CBS 12478</strain>
    </source>
</reference>
<dbReference type="RefSeq" id="XP_065823193.1">
    <property type="nucleotide sequence ID" value="XM_065967121.1"/>
</dbReference>
<proteinExistence type="predicted"/>
<feature type="compositionally biased region" description="Pro residues" evidence="1">
    <location>
        <begin position="51"/>
        <end position="64"/>
    </location>
</feature>
<accession>A0AAJ8LIA4</accession>
<gene>
    <name evidence="3" type="ORF">CI109_102238</name>
</gene>
<dbReference type="AlphaFoldDB" id="A0AAJ8LIA4"/>
<evidence type="ECO:0000313" key="4">
    <source>
        <dbReference type="Proteomes" id="UP000322225"/>
    </source>
</evidence>
<evidence type="ECO:0000256" key="1">
    <source>
        <dbReference type="SAM" id="MobiDB-lite"/>
    </source>
</evidence>
<dbReference type="KEGG" id="ksn:43588906"/>
<evidence type="ECO:0000313" key="3">
    <source>
        <dbReference type="EMBL" id="WWD17796.1"/>
    </source>
</evidence>
<dbReference type="EMBL" id="CP144054">
    <property type="protein sequence ID" value="WWD17796.1"/>
    <property type="molecule type" value="Genomic_DNA"/>
</dbReference>
<organism evidence="3 4">
    <name type="scientific">Kwoniella shandongensis</name>
    <dbReference type="NCBI Taxonomy" id="1734106"/>
    <lineage>
        <taxon>Eukaryota</taxon>
        <taxon>Fungi</taxon>
        <taxon>Dikarya</taxon>
        <taxon>Basidiomycota</taxon>
        <taxon>Agaricomycotina</taxon>
        <taxon>Tremellomycetes</taxon>
        <taxon>Tremellales</taxon>
        <taxon>Cryptococcaceae</taxon>
        <taxon>Kwoniella</taxon>
    </lineage>
</organism>
<feature type="compositionally biased region" description="Polar residues" evidence="1">
    <location>
        <begin position="156"/>
        <end position="172"/>
    </location>
</feature>
<dbReference type="PANTHER" id="PTHR28094:SF1">
    <property type="entry name" value="MEIOTICALLY UP-REGULATED GENE 113 PROTEIN"/>
    <property type="match status" value="1"/>
</dbReference>
<evidence type="ECO:0000259" key="2">
    <source>
        <dbReference type="Pfam" id="PF10544"/>
    </source>
</evidence>
<feature type="compositionally biased region" description="Low complexity" evidence="1">
    <location>
        <begin position="71"/>
        <end position="97"/>
    </location>
</feature>
<feature type="region of interest" description="Disordered" evidence="1">
    <location>
        <begin position="1"/>
        <end position="103"/>
    </location>
</feature>
<feature type="compositionally biased region" description="Pro residues" evidence="1">
    <location>
        <begin position="184"/>
        <end position="195"/>
    </location>
</feature>
<sequence length="656" mass="72083">MTYDPRTSHQQAFPPLPIPPAIAGPSTYYYTPPPRVPSHTYTSPQRDYHDPAPPPPYEAFPPPNRGYYATPPRAQAQAQGQSSSPSPQRHQQPPQGGRSRGTDYLLSLNTSISNLDLNIQDARVRVNYSPAALSSPSNSPNYNKRLPPLPRPPPFTNSHHLIQPPSIASSSYDAGPSNHHHHLTPPPIPPRPTSLPLPYVQPVSPLKCFKPSIHPHSKPRPSDEDDLLLPLPAIKTPTRPHSDPSLPSSSGSTGAGGSVGRKGVRTDGRRKTKDGSVDGGKRKVKGKKNDPEAAWTPIIDLTLDSDSYDSASDTSGASTPSDRLRVTPRSPARRKRATSEQPPNGPSATLKAIPSSPSPSPGGGKGTTVQCAGFTRTGQPCKRLVKVSAPYLTQRDQNRPFANYKGGRGEDEGDVGTERVLGRYCKDHAGMICQVGGFYWRGRGDKAGVWIDFDQYISPDLGQQTQTLLRMTMESKLTAKETSGFLYAYELKDLETPTLSFFKVGRTDNVPRRIGQWTHQCQSKTPTLRDIFPLPPSSSSKRTPVGMVGGLQRSGTLTTSYLPGATTHLTRPCPAMKRWERLVHLELSERCASTPESRAAFERVRERCDDCGLGHREIFPLSKYKDRDGDPKRDVYELVVEAVCRWERFVNQITSQ</sequence>
<reference evidence="3" key="2">
    <citation type="submission" date="2024-01" db="EMBL/GenBank/DDBJ databases">
        <title>Comparative genomics of Cryptococcus and Kwoniella reveals pathogenesis evolution and contrasting modes of karyotype evolution via chromosome fusion or intercentromeric recombination.</title>
        <authorList>
            <person name="Coelho M.A."/>
            <person name="David-Palma M."/>
            <person name="Shea T."/>
            <person name="Bowers K."/>
            <person name="McGinley-Smith S."/>
            <person name="Mohammad A.W."/>
            <person name="Gnirke A."/>
            <person name="Yurkov A.M."/>
            <person name="Nowrousian M."/>
            <person name="Sun S."/>
            <person name="Cuomo C.A."/>
            <person name="Heitman J."/>
        </authorList>
    </citation>
    <scope>NUCLEOTIDE SEQUENCE</scope>
    <source>
        <strain evidence="3">CBS 12478</strain>
    </source>
</reference>